<dbReference type="AlphaFoldDB" id="A0A1L7WP96"/>
<evidence type="ECO:0000256" key="3">
    <source>
        <dbReference type="ARBA" id="ARBA00022723"/>
    </source>
</evidence>
<evidence type="ECO:0000313" key="7">
    <source>
        <dbReference type="EMBL" id="CZR54599.1"/>
    </source>
</evidence>
<dbReference type="InterPro" id="IPR036396">
    <property type="entry name" value="Cyt_P450_sf"/>
</dbReference>
<dbReference type="PANTHER" id="PTHR24305">
    <property type="entry name" value="CYTOCHROME P450"/>
    <property type="match status" value="1"/>
</dbReference>
<keyword evidence="4 5" id="KW-0408">Iron</keyword>
<feature type="binding site" description="axial binding residue" evidence="5">
    <location>
        <position position="539"/>
    </location>
    <ligand>
        <name>heme</name>
        <dbReference type="ChEBI" id="CHEBI:30413"/>
    </ligand>
    <ligandPart>
        <name>Fe</name>
        <dbReference type="ChEBI" id="CHEBI:18248"/>
    </ligandPart>
</feature>
<keyword evidence="6" id="KW-0503">Monooxygenase</keyword>
<dbReference type="OrthoDB" id="1470350at2759"/>
<accession>A0A1L7WP96</accession>
<dbReference type="GO" id="GO:0005506">
    <property type="term" value="F:iron ion binding"/>
    <property type="evidence" value="ECO:0007669"/>
    <property type="project" value="InterPro"/>
</dbReference>
<evidence type="ECO:0000256" key="4">
    <source>
        <dbReference type="ARBA" id="ARBA00023004"/>
    </source>
</evidence>
<organism evidence="7 8">
    <name type="scientific">Phialocephala subalpina</name>
    <dbReference type="NCBI Taxonomy" id="576137"/>
    <lineage>
        <taxon>Eukaryota</taxon>
        <taxon>Fungi</taxon>
        <taxon>Dikarya</taxon>
        <taxon>Ascomycota</taxon>
        <taxon>Pezizomycotina</taxon>
        <taxon>Leotiomycetes</taxon>
        <taxon>Helotiales</taxon>
        <taxon>Mollisiaceae</taxon>
        <taxon>Phialocephala</taxon>
        <taxon>Phialocephala fortinii species complex</taxon>
    </lineage>
</organism>
<keyword evidence="5 6" id="KW-0349">Heme</keyword>
<dbReference type="InterPro" id="IPR050121">
    <property type="entry name" value="Cytochrome_P450_monoxygenase"/>
</dbReference>
<keyword evidence="6" id="KW-0560">Oxidoreductase</keyword>
<dbReference type="Pfam" id="PF00067">
    <property type="entry name" value="p450"/>
    <property type="match status" value="1"/>
</dbReference>
<sequence>MVGIVTLTCIGAVLFATFNAYRNLRNNIAKAKKTGLPYVLGPFVPIGYGYLIIAEILGPLLRKIPIINQWEWLYLIDRQVSWSAPRVAENKYGDTYLIVTPSLIYLKTSSAELGSQVTSRKTDFLKPVERYKIVNLFGKSILTQEGQEWKRHKKIVGPSFSEKSNRMVFEESLRQTEGMVGLWASQQKELEGKGGGLKVEDTAVDAATLSLHVICAAGFGVPQLWPNEGEEKLMGNGVQGFSELDAKGMHTLTFKEGLNQLLKKLMWFVIFPQSFLKISPFKTHQSAYEAFSECFAYFHELLEVKKKQMYLGESDKSSMDLLGPMIKANEVSTTKSQQAPTLTTAEILGNCFIFLFAGHETTANNIHYSILEMALNPKIQRHLQEDIDGILGKDKPISEWSYLEDMPRLYNSMVGATMSESLRLIPAILNIPKVASGDQIVTIDGRQFSIPADTFVHLNVVGTNRNPRYWGEDPEVFRPERWLPKSGNGVVKENGNGVVKEKVVADGLEKASFESSNSGTLVAPTKGSYISFSEGARACPGRRFAQVESTAVLSKLFYDYSVELDVSNFASEEQLAKLDSRGKREVYEKARRRAENVIGRSEQIITLQMRAGDYVPVVFRRRGEERFLGLYT</sequence>
<evidence type="ECO:0000256" key="6">
    <source>
        <dbReference type="RuleBase" id="RU000461"/>
    </source>
</evidence>
<evidence type="ECO:0000256" key="5">
    <source>
        <dbReference type="PIRSR" id="PIRSR602401-1"/>
    </source>
</evidence>
<evidence type="ECO:0000256" key="1">
    <source>
        <dbReference type="ARBA" id="ARBA00001971"/>
    </source>
</evidence>
<dbReference type="PROSITE" id="PS00086">
    <property type="entry name" value="CYTOCHROME_P450"/>
    <property type="match status" value="1"/>
</dbReference>
<dbReference type="InterPro" id="IPR001128">
    <property type="entry name" value="Cyt_P450"/>
</dbReference>
<evidence type="ECO:0000313" key="8">
    <source>
        <dbReference type="Proteomes" id="UP000184330"/>
    </source>
</evidence>
<comment type="cofactor">
    <cofactor evidence="1 5">
        <name>heme</name>
        <dbReference type="ChEBI" id="CHEBI:30413"/>
    </cofactor>
</comment>
<evidence type="ECO:0000256" key="2">
    <source>
        <dbReference type="ARBA" id="ARBA00010617"/>
    </source>
</evidence>
<gene>
    <name evidence="7" type="ORF">PAC_04483</name>
</gene>
<dbReference type="GO" id="GO:0020037">
    <property type="term" value="F:heme binding"/>
    <property type="evidence" value="ECO:0007669"/>
    <property type="project" value="InterPro"/>
</dbReference>
<dbReference type="PANTHER" id="PTHR24305:SF166">
    <property type="entry name" value="CYTOCHROME P450 12A4, MITOCHONDRIAL-RELATED"/>
    <property type="match status" value="1"/>
</dbReference>
<keyword evidence="3 5" id="KW-0479">Metal-binding</keyword>
<protein>
    <submittedName>
        <fullName evidence="7">Related to cytochrome P450 3A7</fullName>
    </submittedName>
</protein>
<dbReference type="Proteomes" id="UP000184330">
    <property type="component" value="Unassembled WGS sequence"/>
</dbReference>
<dbReference type="CDD" id="cd11070">
    <property type="entry name" value="CYP56-like"/>
    <property type="match status" value="1"/>
</dbReference>
<dbReference type="PRINTS" id="PR00385">
    <property type="entry name" value="P450"/>
</dbReference>
<keyword evidence="8" id="KW-1185">Reference proteome</keyword>
<dbReference type="InterPro" id="IPR017972">
    <property type="entry name" value="Cyt_P450_CS"/>
</dbReference>
<dbReference type="SUPFAM" id="SSF48264">
    <property type="entry name" value="Cytochrome P450"/>
    <property type="match status" value="1"/>
</dbReference>
<dbReference type="EMBL" id="FJOG01000005">
    <property type="protein sequence ID" value="CZR54599.1"/>
    <property type="molecule type" value="Genomic_DNA"/>
</dbReference>
<reference evidence="7 8" key="1">
    <citation type="submission" date="2016-03" db="EMBL/GenBank/DDBJ databases">
        <authorList>
            <person name="Ploux O."/>
        </authorList>
    </citation>
    <scope>NUCLEOTIDE SEQUENCE [LARGE SCALE GENOMIC DNA]</scope>
    <source>
        <strain evidence="7 8">UAMH 11012</strain>
    </source>
</reference>
<proteinExistence type="inferred from homology"/>
<name>A0A1L7WP96_9HELO</name>
<dbReference type="PRINTS" id="PR00463">
    <property type="entry name" value="EP450I"/>
</dbReference>
<dbReference type="InterPro" id="IPR002401">
    <property type="entry name" value="Cyt_P450_E_grp-I"/>
</dbReference>
<comment type="similarity">
    <text evidence="2 6">Belongs to the cytochrome P450 family.</text>
</comment>
<dbReference type="GO" id="GO:0016705">
    <property type="term" value="F:oxidoreductase activity, acting on paired donors, with incorporation or reduction of molecular oxygen"/>
    <property type="evidence" value="ECO:0007669"/>
    <property type="project" value="InterPro"/>
</dbReference>
<dbReference type="GO" id="GO:0004497">
    <property type="term" value="F:monooxygenase activity"/>
    <property type="evidence" value="ECO:0007669"/>
    <property type="project" value="UniProtKB-KW"/>
</dbReference>
<dbReference type="STRING" id="576137.A0A1L7WP96"/>
<dbReference type="Gene3D" id="1.10.630.10">
    <property type="entry name" value="Cytochrome P450"/>
    <property type="match status" value="1"/>
</dbReference>